<evidence type="ECO:0000256" key="4">
    <source>
        <dbReference type="SAM" id="MobiDB-lite"/>
    </source>
</evidence>
<dbReference type="EMBL" id="FN648364">
    <property type="protein sequence ID" value="CBN74294.1"/>
    <property type="molecule type" value="Genomic_DNA"/>
</dbReference>
<dbReference type="GO" id="GO:0016020">
    <property type="term" value="C:membrane"/>
    <property type="evidence" value="ECO:0007669"/>
    <property type="project" value="TreeGrafter"/>
</dbReference>
<keyword evidence="2" id="KW-0223">Dioxygenase</keyword>
<feature type="compositionally biased region" description="Low complexity" evidence="4">
    <location>
        <begin position="396"/>
        <end position="406"/>
    </location>
</feature>
<dbReference type="eggNOG" id="KOG3696">
    <property type="taxonomic scope" value="Eukaryota"/>
</dbReference>
<feature type="region of interest" description="Disordered" evidence="4">
    <location>
        <begin position="434"/>
        <end position="477"/>
    </location>
</feature>
<dbReference type="PANTHER" id="PTHR46332">
    <property type="entry name" value="ASPARTATE BETA-HYDROXYLASE DOMAIN-CONTAINING PROTEIN 2"/>
    <property type="match status" value="1"/>
</dbReference>
<evidence type="ECO:0000256" key="2">
    <source>
        <dbReference type="ARBA" id="ARBA00022964"/>
    </source>
</evidence>
<comment type="similarity">
    <text evidence="1">Belongs to the aspartyl/asparaginyl beta-hydroxylase family.</text>
</comment>
<dbReference type="InterPro" id="IPR051821">
    <property type="entry name" value="Asp/Asn_beta-hydroxylase"/>
</dbReference>
<dbReference type="InterPro" id="IPR007803">
    <property type="entry name" value="Asp/Arg/Pro-Hydrxlase"/>
</dbReference>
<proteinExistence type="inferred from homology"/>
<dbReference type="GO" id="GO:0051213">
    <property type="term" value="F:dioxygenase activity"/>
    <property type="evidence" value="ECO:0007669"/>
    <property type="project" value="UniProtKB-KW"/>
</dbReference>
<gene>
    <name evidence="6" type="ORF">Esi_0019_0066</name>
</gene>
<accession>D8LH75</accession>
<dbReference type="InParanoid" id="D8LH75"/>
<dbReference type="AlphaFoldDB" id="D8LH75"/>
<sequence length="477" mass="51729">MEWPCTARGLAVALSIWAHLGVAFVYSPTLQSRSGVKSVTSERIRIQMGLADDMVPAICRRYGEAAAGRVIDAWKRGMVGEVTRKKWEGKGSQVAASYIEGLEAEPWHNVARYPWIAALEKNAGIIRDELRRPSSENVGDSAEWVPAAQEDAEAYGPGWQKMVLQNRVWDSVACSRFPMTCAILEDCGAPSHEVFFARQRARSGIKPHTDNSNFFVTAHLPLEVPDGGGCWIRVGTDEKREWQEDRVVTFDSSFVHETRNDASSDRIILLVRFWHPQLTQVERSALNFIFSALEDSSILDEPYDPVLELKDSDSTGSVDVEPSLPVSANLGVGSGLDETTSTEGTGPAKDITSNGPPKAPVPLPASLDGSQGSVDTEALHPPPEVDSAKSPRVESAESVSAAGSVEPQEAISVKPLGDAAEAERLDGFLADLKSEGLLPGAGTKDDVLAQGPKNRRDRRKASKARKKASRPGKGKRR</sequence>
<keyword evidence="7" id="KW-1185">Reference proteome</keyword>
<evidence type="ECO:0000259" key="5">
    <source>
        <dbReference type="Pfam" id="PF05118"/>
    </source>
</evidence>
<dbReference type="Gene3D" id="2.60.120.330">
    <property type="entry name" value="B-lactam Antibiotic, Isopenicillin N Synthase, Chain"/>
    <property type="match status" value="1"/>
</dbReference>
<feature type="compositionally biased region" description="Basic and acidic residues" evidence="4">
    <location>
        <begin position="386"/>
        <end position="395"/>
    </location>
</feature>
<dbReference type="OrthoDB" id="438431at2759"/>
<keyword evidence="3" id="KW-0560">Oxidoreductase</keyword>
<feature type="compositionally biased region" description="Basic residues" evidence="4">
    <location>
        <begin position="453"/>
        <end position="477"/>
    </location>
</feature>
<reference evidence="6 7" key="1">
    <citation type="journal article" date="2010" name="Nature">
        <title>The Ectocarpus genome and the independent evolution of multicellularity in brown algae.</title>
        <authorList>
            <person name="Cock J.M."/>
            <person name="Sterck L."/>
            <person name="Rouze P."/>
            <person name="Scornet D."/>
            <person name="Allen A.E."/>
            <person name="Amoutzias G."/>
            <person name="Anthouard V."/>
            <person name="Artiguenave F."/>
            <person name="Aury J.M."/>
            <person name="Badger J.H."/>
            <person name="Beszteri B."/>
            <person name="Billiau K."/>
            <person name="Bonnet E."/>
            <person name="Bothwell J.H."/>
            <person name="Bowler C."/>
            <person name="Boyen C."/>
            <person name="Brownlee C."/>
            <person name="Carrano C.J."/>
            <person name="Charrier B."/>
            <person name="Cho G.Y."/>
            <person name="Coelho S.M."/>
            <person name="Collen J."/>
            <person name="Corre E."/>
            <person name="Da Silva C."/>
            <person name="Delage L."/>
            <person name="Delaroque N."/>
            <person name="Dittami S.M."/>
            <person name="Doulbeau S."/>
            <person name="Elias M."/>
            <person name="Farnham G."/>
            <person name="Gachon C.M."/>
            <person name="Gschloessl B."/>
            <person name="Heesch S."/>
            <person name="Jabbari K."/>
            <person name="Jubin C."/>
            <person name="Kawai H."/>
            <person name="Kimura K."/>
            <person name="Kloareg B."/>
            <person name="Kupper F.C."/>
            <person name="Lang D."/>
            <person name="Le Bail A."/>
            <person name="Leblanc C."/>
            <person name="Lerouge P."/>
            <person name="Lohr M."/>
            <person name="Lopez P.J."/>
            <person name="Martens C."/>
            <person name="Maumus F."/>
            <person name="Michel G."/>
            <person name="Miranda-Saavedra D."/>
            <person name="Morales J."/>
            <person name="Moreau H."/>
            <person name="Motomura T."/>
            <person name="Nagasato C."/>
            <person name="Napoli C.A."/>
            <person name="Nelson D.R."/>
            <person name="Nyvall-Collen P."/>
            <person name="Peters A.F."/>
            <person name="Pommier C."/>
            <person name="Potin P."/>
            <person name="Poulain J."/>
            <person name="Quesneville H."/>
            <person name="Read B."/>
            <person name="Rensing S.A."/>
            <person name="Ritter A."/>
            <person name="Rousvoal S."/>
            <person name="Samanta M."/>
            <person name="Samson G."/>
            <person name="Schroeder D.C."/>
            <person name="Segurens B."/>
            <person name="Strittmatter M."/>
            <person name="Tonon T."/>
            <person name="Tregear J.W."/>
            <person name="Valentin K."/>
            <person name="von Dassow P."/>
            <person name="Yamagishi T."/>
            <person name="Van de Peer Y."/>
            <person name="Wincker P."/>
        </authorList>
    </citation>
    <scope>NUCLEOTIDE SEQUENCE [LARGE SCALE GENOMIC DNA]</scope>
    <source>
        <strain evidence="7">Ec32 / CCAP1310/4</strain>
    </source>
</reference>
<organism evidence="6 7">
    <name type="scientific">Ectocarpus siliculosus</name>
    <name type="common">Brown alga</name>
    <name type="synonym">Conferva siliculosa</name>
    <dbReference type="NCBI Taxonomy" id="2880"/>
    <lineage>
        <taxon>Eukaryota</taxon>
        <taxon>Sar</taxon>
        <taxon>Stramenopiles</taxon>
        <taxon>Ochrophyta</taxon>
        <taxon>PX clade</taxon>
        <taxon>Phaeophyceae</taxon>
        <taxon>Ectocarpales</taxon>
        <taxon>Ectocarpaceae</taxon>
        <taxon>Ectocarpus</taxon>
    </lineage>
</organism>
<name>D8LH75_ECTSI</name>
<evidence type="ECO:0000256" key="1">
    <source>
        <dbReference type="ARBA" id="ARBA00007730"/>
    </source>
</evidence>
<evidence type="ECO:0000313" key="6">
    <source>
        <dbReference type="EMBL" id="CBN74294.1"/>
    </source>
</evidence>
<evidence type="ECO:0000313" key="7">
    <source>
        <dbReference type="Proteomes" id="UP000002630"/>
    </source>
</evidence>
<protein>
    <recommendedName>
        <fullName evidence="5">Aspartyl/asparaginy/proline hydroxylase domain-containing protein</fullName>
    </recommendedName>
</protein>
<feature type="domain" description="Aspartyl/asparaginy/proline hydroxylase" evidence="5">
    <location>
        <begin position="120"/>
        <end position="276"/>
    </location>
</feature>
<dbReference type="EMBL" id="FN649750">
    <property type="protein sequence ID" value="CBN74294.1"/>
    <property type="molecule type" value="Genomic_DNA"/>
</dbReference>
<dbReference type="Proteomes" id="UP000002630">
    <property type="component" value="Linkage Group LG25"/>
</dbReference>
<dbReference type="PANTHER" id="PTHR46332:SF5">
    <property type="entry name" value="ASPARTATE BETA-HYDROXYLASE DOMAIN CONTAINING 2"/>
    <property type="match status" value="1"/>
</dbReference>
<feature type="region of interest" description="Disordered" evidence="4">
    <location>
        <begin position="309"/>
        <end position="416"/>
    </location>
</feature>
<evidence type="ECO:0000256" key="3">
    <source>
        <dbReference type="ARBA" id="ARBA00023002"/>
    </source>
</evidence>
<dbReference type="Pfam" id="PF05118">
    <property type="entry name" value="Asp_Arg_Hydrox"/>
    <property type="match status" value="1"/>
</dbReference>
<dbReference type="InterPro" id="IPR027443">
    <property type="entry name" value="IPNS-like_sf"/>
</dbReference>